<dbReference type="InterPro" id="IPR041577">
    <property type="entry name" value="RT_RNaseH_2"/>
</dbReference>
<feature type="domain" description="Reverse transcriptase/retrotransposon-derived protein RNase H-like" evidence="1">
    <location>
        <begin position="12"/>
        <end position="72"/>
    </location>
</feature>
<dbReference type="FunFam" id="1.10.340.70:FF:000001">
    <property type="entry name" value="Retrovirus-related Pol polyprotein from transposon gypsy-like Protein"/>
    <property type="match status" value="1"/>
</dbReference>
<feature type="domain" description="Integrase zinc-binding" evidence="2">
    <location>
        <begin position="150"/>
        <end position="197"/>
    </location>
</feature>
<dbReference type="Proteomes" id="UP000257109">
    <property type="component" value="Unassembled WGS sequence"/>
</dbReference>
<dbReference type="Pfam" id="PF17919">
    <property type="entry name" value="RT_RNaseH_2"/>
    <property type="match status" value="1"/>
</dbReference>
<comment type="caution">
    <text evidence="3">The sequence shown here is derived from an EMBL/GenBank/DDBJ whole genome shotgun (WGS) entry which is preliminary data.</text>
</comment>
<dbReference type="PANTHER" id="PTHR35046">
    <property type="entry name" value="ZINC KNUCKLE (CCHC-TYPE) FAMILY PROTEIN"/>
    <property type="match status" value="1"/>
</dbReference>
<protein>
    <submittedName>
        <fullName evidence="3">Tf2-8</fullName>
    </submittedName>
</protein>
<sequence length="214" mass="24780">MPLCWHSHIFMSFKLEYDASNVGVGAMLLQEENLIAFFNENVKGAQLNYSTYDKELYALVWALKSLKYLKGQHKLNKRHAKWMEFLEQFPYVIKYKKGKANIVADALSKRHALLAMLETKLLGFENFKDFVYRPIIVVLSQSMEVSFGTKAHEEGLMGHFGVHKTYEALNENFYWPKMRHDVHHICERCLVCRMAKSKASSNGMYTPLPIPIAP</sequence>
<feature type="non-terminal residue" evidence="3">
    <location>
        <position position="1"/>
    </location>
</feature>
<gene>
    <name evidence="3" type="primary">Tf2-8</name>
    <name evidence="3" type="ORF">CR513_01772</name>
</gene>
<name>A0A371IE93_MUCPR</name>
<dbReference type="CDD" id="cd09274">
    <property type="entry name" value="RNase_HI_RT_Ty3"/>
    <property type="match status" value="1"/>
</dbReference>
<keyword evidence="4" id="KW-1185">Reference proteome</keyword>
<dbReference type="Pfam" id="PF17921">
    <property type="entry name" value="Integrase_H2C2"/>
    <property type="match status" value="1"/>
</dbReference>
<dbReference type="Gene3D" id="1.10.340.70">
    <property type="match status" value="1"/>
</dbReference>
<dbReference type="InterPro" id="IPR041588">
    <property type="entry name" value="Integrase_H2C2"/>
</dbReference>
<organism evidence="3 4">
    <name type="scientific">Mucuna pruriens</name>
    <name type="common">Velvet bean</name>
    <name type="synonym">Dolichos pruriens</name>
    <dbReference type="NCBI Taxonomy" id="157652"/>
    <lineage>
        <taxon>Eukaryota</taxon>
        <taxon>Viridiplantae</taxon>
        <taxon>Streptophyta</taxon>
        <taxon>Embryophyta</taxon>
        <taxon>Tracheophyta</taxon>
        <taxon>Spermatophyta</taxon>
        <taxon>Magnoliopsida</taxon>
        <taxon>eudicotyledons</taxon>
        <taxon>Gunneridae</taxon>
        <taxon>Pentapetalae</taxon>
        <taxon>rosids</taxon>
        <taxon>fabids</taxon>
        <taxon>Fabales</taxon>
        <taxon>Fabaceae</taxon>
        <taxon>Papilionoideae</taxon>
        <taxon>50 kb inversion clade</taxon>
        <taxon>NPAAA clade</taxon>
        <taxon>indigoferoid/millettioid clade</taxon>
        <taxon>Phaseoleae</taxon>
        <taxon>Mucuna</taxon>
    </lineage>
</organism>
<accession>A0A371IE93</accession>
<evidence type="ECO:0000259" key="2">
    <source>
        <dbReference type="Pfam" id="PF17921"/>
    </source>
</evidence>
<evidence type="ECO:0000259" key="1">
    <source>
        <dbReference type="Pfam" id="PF17919"/>
    </source>
</evidence>
<dbReference type="AlphaFoldDB" id="A0A371IE93"/>
<dbReference type="OrthoDB" id="425619at2759"/>
<dbReference type="PANTHER" id="PTHR35046:SF9">
    <property type="entry name" value="RNA-DIRECTED DNA POLYMERASE"/>
    <property type="match status" value="1"/>
</dbReference>
<dbReference type="SUPFAM" id="SSF56672">
    <property type="entry name" value="DNA/RNA polymerases"/>
    <property type="match status" value="1"/>
</dbReference>
<evidence type="ECO:0000313" key="3">
    <source>
        <dbReference type="EMBL" id="RDY13328.1"/>
    </source>
</evidence>
<reference evidence="3" key="1">
    <citation type="submission" date="2018-05" db="EMBL/GenBank/DDBJ databases">
        <title>Draft genome of Mucuna pruriens seed.</title>
        <authorList>
            <person name="Nnadi N.E."/>
            <person name="Vos R."/>
            <person name="Hasami M.H."/>
            <person name="Devisetty U.K."/>
            <person name="Aguiy J.C."/>
        </authorList>
    </citation>
    <scope>NUCLEOTIDE SEQUENCE [LARGE SCALE GENOMIC DNA]</scope>
    <source>
        <strain evidence="3">JCA_2017</strain>
    </source>
</reference>
<dbReference type="EMBL" id="QJKJ01000297">
    <property type="protein sequence ID" value="RDY13328.1"/>
    <property type="molecule type" value="Genomic_DNA"/>
</dbReference>
<evidence type="ECO:0000313" key="4">
    <source>
        <dbReference type="Proteomes" id="UP000257109"/>
    </source>
</evidence>
<proteinExistence type="predicted"/>
<dbReference type="InterPro" id="IPR043502">
    <property type="entry name" value="DNA/RNA_pol_sf"/>
</dbReference>